<evidence type="ECO:0000259" key="2">
    <source>
        <dbReference type="PROSITE" id="PS50020"/>
    </source>
</evidence>
<organism evidence="3 4">
    <name type="scientific">Priapulus caudatus</name>
    <name type="common">Priapulid worm</name>
    <dbReference type="NCBI Taxonomy" id="37621"/>
    <lineage>
        <taxon>Eukaryota</taxon>
        <taxon>Metazoa</taxon>
        <taxon>Ecdysozoa</taxon>
        <taxon>Scalidophora</taxon>
        <taxon>Priapulida</taxon>
        <taxon>Priapulimorpha</taxon>
        <taxon>Priapulimorphida</taxon>
        <taxon>Priapulidae</taxon>
        <taxon>Priapulus</taxon>
    </lineage>
</organism>
<feature type="compositionally biased region" description="Basic and acidic residues" evidence="1">
    <location>
        <begin position="644"/>
        <end position="655"/>
    </location>
</feature>
<dbReference type="InterPro" id="IPR022035">
    <property type="entry name" value="PCIF1_WW"/>
</dbReference>
<dbReference type="InterPro" id="IPR001202">
    <property type="entry name" value="WW_dom"/>
</dbReference>
<feature type="compositionally biased region" description="Polar residues" evidence="1">
    <location>
        <begin position="1"/>
        <end position="13"/>
    </location>
</feature>
<name>A0ABM1EJZ2_PRICU</name>
<dbReference type="CDD" id="cd00201">
    <property type="entry name" value="WW"/>
    <property type="match status" value="1"/>
</dbReference>
<feature type="region of interest" description="Disordered" evidence="1">
    <location>
        <begin position="1"/>
        <end position="50"/>
    </location>
</feature>
<dbReference type="GeneID" id="106812988"/>
<dbReference type="Pfam" id="PF12237">
    <property type="entry name" value="PCIF1_WW"/>
    <property type="match status" value="1"/>
</dbReference>
<evidence type="ECO:0000256" key="1">
    <source>
        <dbReference type="SAM" id="MobiDB-lite"/>
    </source>
</evidence>
<dbReference type="SUPFAM" id="SSF51045">
    <property type="entry name" value="WW domain"/>
    <property type="match status" value="1"/>
</dbReference>
<dbReference type="Gene3D" id="2.20.70.10">
    <property type="match status" value="1"/>
</dbReference>
<feature type="region of interest" description="Disordered" evidence="1">
    <location>
        <begin position="644"/>
        <end position="691"/>
    </location>
</feature>
<dbReference type="PANTHER" id="PTHR21727:SF0">
    <property type="entry name" value="MRNA (2'-O-METHYLADENOSINE-N(6)-)-METHYLTRANSFERASE"/>
    <property type="match status" value="1"/>
</dbReference>
<reference evidence="4 5" key="1">
    <citation type="submission" date="2025-05" db="UniProtKB">
        <authorList>
            <consortium name="RefSeq"/>
        </authorList>
    </citation>
    <scope>IDENTIFICATION</scope>
</reference>
<sequence length="691" mass="77558">MASTSNSGSNGRTKNVPAETSAGHQGDGDVNLSASSPQPPMSPDGSQELPPALVKAGWRKFWSQRENRHYYFNKSSGQSIWDLALLYSLPSATTDPLGISMTVHSPVGLPARPSLPVPGDKRRPSGDLLPGQSPAKKLNLLPLSGYWELELGSNVLIMARPPSLHPPPPHPEVEQLRARLVAKLRHQYQELCHSREGVDAPKESFNRWLLERKVQSNGKDPLLPSGCPSEVSVSMYREIMNDIPIRLTKPKFSGDARKQLARYAEAAKKMIETRNGPKDSRKLVKWNVEDTFQWLRNQFGASYDDYLKRLAYLKQQCQPHLTEAAKPSVESICSKIYNLSCDYAQKCMQKHWEVLKEHNIEEVTEPPAVPPPHKVACYPVQFLIPCPRLPKVERIIEGDIAMLKFNGEVMKLSVLYFQKLEHLYRYSCKEDQLFSNFLARAWCLLRRYQTYFGVLANEGNGLQGALPIPVFQTLHKHFGVTFECFASPLNCYFRQYCSAFGDTDGYFGSRGPILDFFPTSGSFEANPPFSEELIDAMIDHFERLLTLSQEPLSFIIFMPEWRDPPIAGVLRLEGSRWKRKQVSIPPFDHEYRHGFQHICSRTEMYQRSAHATFAVFLQNDAGFAKWEPTEERVQALVNAYKPGSHDAEVPAESKPDAAGAVASAVAGAGAVAKENSPKENSKDAGARRSVS</sequence>
<dbReference type="Proteomes" id="UP000695022">
    <property type="component" value="Unplaced"/>
</dbReference>
<evidence type="ECO:0000313" key="3">
    <source>
        <dbReference type="Proteomes" id="UP000695022"/>
    </source>
</evidence>
<feature type="compositionally biased region" description="Low complexity" evidence="1">
    <location>
        <begin position="657"/>
        <end position="672"/>
    </location>
</feature>
<keyword evidence="3" id="KW-1185">Reference proteome</keyword>
<dbReference type="InterPro" id="IPR039881">
    <property type="entry name" value="PCIF1-like"/>
</dbReference>
<dbReference type="RefSeq" id="XP_014672514.1">
    <property type="nucleotide sequence ID" value="XM_014817028.1"/>
</dbReference>
<accession>A0ABM1EJZ2</accession>
<dbReference type="RefSeq" id="XP_014672513.1">
    <property type="nucleotide sequence ID" value="XM_014817027.1"/>
</dbReference>
<evidence type="ECO:0000313" key="4">
    <source>
        <dbReference type="RefSeq" id="XP_014672513.1"/>
    </source>
</evidence>
<dbReference type="PROSITE" id="PS50020">
    <property type="entry name" value="WW_DOMAIN_2"/>
    <property type="match status" value="1"/>
</dbReference>
<protein>
    <submittedName>
        <fullName evidence="4 5">Phosphorylated CTD-interacting factor 1-like</fullName>
    </submittedName>
</protein>
<feature type="domain" description="WW" evidence="2">
    <location>
        <begin position="52"/>
        <end position="82"/>
    </location>
</feature>
<feature type="compositionally biased region" description="Basic and acidic residues" evidence="1">
    <location>
        <begin position="675"/>
        <end position="691"/>
    </location>
</feature>
<evidence type="ECO:0000313" key="5">
    <source>
        <dbReference type="RefSeq" id="XP_014672514.1"/>
    </source>
</evidence>
<proteinExistence type="predicted"/>
<gene>
    <name evidence="4 5" type="primary">LOC106812988</name>
</gene>
<feature type="region of interest" description="Disordered" evidence="1">
    <location>
        <begin position="108"/>
        <end position="133"/>
    </location>
</feature>
<dbReference type="PANTHER" id="PTHR21727">
    <property type="entry name" value="PHOSPHORYLATED CTD INTERACTING FACTOR 1"/>
    <property type="match status" value="1"/>
</dbReference>
<dbReference type="InterPro" id="IPR036020">
    <property type="entry name" value="WW_dom_sf"/>
</dbReference>